<reference evidence="8" key="2">
    <citation type="submission" date="2015-01" db="EMBL/GenBank/DDBJ databases">
        <title>Evolutionary Origins and Diversification of the Mycorrhizal Mutualists.</title>
        <authorList>
            <consortium name="DOE Joint Genome Institute"/>
            <consortium name="Mycorrhizal Genomics Consortium"/>
            <person name="Kohler A."/>
            <person name="Kuo A."/>
            <person name="Nagy L.G."/>
            <person name="Floudas D."/>
            <person name="Copeland A."/>
            <person name="Barry K.W."/>
            <person name="Cichocki N."/>
            <person name="Veneault-Fourrey C."/>
            <person name="LaButti K."/>
            <person name="Lindquist E.A."/>
            <person name="Lipzen A."/>
            <person name="Lundell T."/>
            <person name="Morin E."/>
            <person name="Murat C."/>
            <person name="Riley R."/>
            <person name="Ohm R."/>
            <person name="Sun H."/>
            <person name="Tunlid A."/>
            <person name="Henrissat B."/>
            <person name="Grigoriev I.V."/>
            <person name="Hibbett D.S."/>
            <person name="Martin F."/>
        </authorList>
    </citation>
    <scope>NUCLEOTIDE SEQUENCE [LARGE SCALE GENOMIC DNA]</scope>
    <source>
        <strain evidence="8">Zn</strain>
    </source>
</reference>
<dbReference type="FunCoup" id="A0A0C3DPQ9">
    <property type="interactions" value="96"/>
</dbReference>
<reference evidence="7 8" key="1">
    <citation type="submission" date="2014-04" db="EMBL/GenBank/DDBJ databases">
        <authorList>
            <consortium name="DOE Joint Genome Institute"/>
            <person name="Kuo A."/>
            <person name="Martino E."/>
            <person name="Perotto S."/>
            <person name="Kohler A."/>
            <person name="Nagy L.G."/>
            <person name="Floudas D."/>
            <person name="Copeland A."/>
            <person name="Barry K.W."/>
            <person name="Cichocki N."/>
            <person name="Veneault-Fourrey C."/>
            <person name="LaButti K."/>
            <person name="Lindquist E.A."/>
            <person name="Lipzen A."/>
            <person name="Lundell T."/>
            <person name="Morin E."/>
            <person name="Murat C."/>
            <person name="Sun H."/>
            <person name="Tunlid A."/>
            <person name="Henrissat B."/>
            <person name="Grigoriev I.V."/>
            <person name="Hibbett D.S."/>
            <person name="Martin F."/>
            <person name="Nordberg H.P."/>
            <person name="Cantor M.N."/>
            <person name="Hua S.X."/>
        </authorList>
    </citation>
    <scope>NUCLEOTIDE SEQUENCE [LARGE SCALE GENOMIC DNA]</scope>
    <source>
        <strain evidence="7 8">Zn</strain>
    </source>
</reference>
<dbReference type="PANTHER" id="PTHR28236:SF1">
    <property type="entry name" value="LARGE RIBOSOMAL SUBUNIT PROTEIN ML53"/>
    <property type="match status" value="1"/>
</dbReference>
<dbReference type="InterPro" id="IPR019716">
    <property type="entry name" value="Ribosomal_mL53"/>
</dbReference>
<keyword evidence="4" id="KW-0496">Mitochondrion</keyword>
<dbReference type="InParanoid" id="A0A0C3DPQ9"/>
<proteinExistence type="inferred from homology"/>
<sequence length="97" mass="11022">MLTRFITEVSSVFNPFSPKAKTARLFLSFLPPEARQNIKVTAKLLPRDSRDPSVLQIKFKDGRDMKLDPETLGIKGVLEEVNRHSRILARQDELSGN</sequence>
<keyword evidence="8" id="KW-1185">Reference proteome</keyword>
<dbReference type="Proteomes" id="UP000054321">
    <property type="component" value="Unassembled WGS sequence"/>
</dbReference>
<evidence type="ECO:0000313" key="8">
    <source>
        <dbReference type="Proteomes" id="UP000054321"/>
    </source>
</evidence>
<dbReference type="InterPro" id="IPR042776">
    <property type="entry name" value="Ribosomal_mL53_fung"/>
</dbReference>
<dbReference type="FunFam" id="3.40.30.10:FF:000260">
    <property type="entry name" value="Mitochondrial ribosomal protein L44"/>
    <property type="match status" value="1"/>
</dbReference>
<evidence type="ECO:0000313" key="7">
    <source>
        <dbReference type="EMBL" id="KIN04048.1"/>
    </source>
</evidence>
<organism evidence="7 8">
    <name type="scientific">Oidiodendron maius (strain Zn)</name>
    <dbReference type="NCBI Taxonomy" id="913774"/>
    <lineage>
        <taxon>Eukaryota</taxon>
        <taxon>Fungi</taxon>
        <taxon>Dikarya</taxon>
        <taxon>Ascomycota</taxon>
        <taxon>Pezizomycotina</taxon>
        <taxon>Leotiomycetes</taxon>
        <taxon>Leotiomycetes incertae sedis</taxon>
        <taxon>Myxotrichaceae</taxon>
        <taxon>Oidiodendron</taxon>
    </lineage>
</organism>
<keyword evidence="3" id="KW-0689">Ribosomal protein</keyword>
<protein>
    <recommendedName>
        <fullName evidence="6">Large ribosomal subunit protein mL53</fullName>
    </recommendedName>
</protein>
<name>A0A0C3DPQ9_OIDMZ</name>
<dbReference type="Gene3D" id="3.40.30.10">
    <property type="entry name" value="Glutaredoxin"/>
    <property type="match status" value="1"/>
</dbReference>
<dbReference type="HOGENOM" id="CLU_131037_1_0_1"/>
<dbReference type="GO" id="GO:0003735">
    <property type="term" value="F:structural constituent of ribosome"/>
    <property type="evidence" value="ECO:0007669"/>
    <property type="project" value="TreeGrafter"/>
</dbReference>
<evidence type="ECO:0000256" key="2">
    <source>
        <dbReference type="ARBA" id="ARBA00005557"/>
    </source>
</evidence>
<keyword evidence="5" id="KW-0687">Ribonucleoprotein</keyword>
<comment type="similarity">
    <text evidence="2">Belongs to the mitochondrion-specific ribosomal protein mL53 family.</text>
</comment>
<dbReference type="PANTHER" id="PTHR28236">
    <property type="entry name" value="54S RIBOSOMAL PROTEIN L44, MITOCHONDRIAL"/>
    <property type="match status" value="1"/>
</dbReference>
<gene>
    <name evidence="7" type="ORF">OIDMADRAFT_18160</name>
</gene>
<dbReference type="EMBL" id="KN832873">
    <property type="protein sequence ID" value="KIN04048.1"/>
    <property type="molecule type" value="Genomic_DNA"/>
</dbReference>
<accession>A0A0C3DPQ9</accession>
<dbReference type="OrthoDB" id="4136894at2759"/>
<evidence type="ECO:0000256" key="3">
    <source>
        <dbReference type="ARBA" id="ARBA00022980"/>
    </source>
</evidence>
<comment type="subcellular location">
    <subcellularLocation>
        <location evidence="1">Mitochondrion</location>
    </subcellularLocation>
</comment>
<dbReference type="Pfam" id="PF10780">
    <property type="entry name" value="MRP_L53"/>
    <property type="match status" value="1"/>
</dbReference>
<dbReference type="GO" id="GO:0005762">
    <property type="term" value="C:mitochondrial large ribosomal subunit"/>
    <property type="evidence" value="ECO:0007669"/>
    <property type="project" value="TreeGrafter"/>
</dbReference>
<evidence type="ECO:0000256" key="5">
    <source>
        <dbReference type="ARBA" id="ARBA00023274"/>
    </source>
</evidence>
<evidence type="ECO:0000256" key="6">
    <source>
        <dbReference type="ARBA" id="ARBA00035180"/>
    </source>
</evidence>
<evidence type="ECO:0000256" key="1">
    <source>
        <dbReference type="ARBA" id="ARBA00004173"/>
    </source>
</evidence>
<dbReference type="AlphaFoldDB" id="A0A0C3DPQ9"/>
<evidence type="ECO:0000256" key="4">
    <source>
        <dbReference type="ARBA" id="ARBA00023128"/>
    </source>
</evidence>
<dbReference type="STRING" id="913774.A0A0C3DPQ9"/>